<feature type="compositionally biased region" description="Basic residues" evidence="7">
    <location>
        <begin position="200"/>
        <end position="210"/>
    </location>
</feature>
<dbReference type="AlphaFoldDB" id="A0A409VE00"/>
<dbReference type="STRING" id="181874.A0A409VE00"/>
<dbReference type="FunCoup" id="A0A409VE00">
    <property type="interactions" value="347"/>
</dbReference>
<feature type="region of interest" description="Disordered" evidence="7">
    <location>
        <begin position="934"/>
        <end position="953"/>
    </location>
</feature>
<feature type="compositionally biased region" description="Polar residues" evidence="7">
    <location>
        <begin position="544"/>
        <end position="560"/>
    </location>
</feature>
<dbReference type="GO" id="GO:0000196">
    <property type="term" value="P:cell integrity MAPK cascade"/>
    <property type="evidence" value="ECO:0007669"/>
    <property type="project" value="UniProtKB-ARBA"/>
</dbReference>
<sequence>MTSAPSSSTAPVNIFVTSDAERYITVDISSATNPVQIRELILSKLNIHFDEATPASQFAIYKTEIGSQAIGEALSNDRLLTLCRDHGDSKGSLKFFISPFPSQYPHEHSPPPFPAPFNPLPPVPAQLPPVIPLQVRPRRRSRSRNGSFSAPSEVLGAEIDDGYKADVDNFTNKEKSISRPSQHQQSPSLPIATPPVPPSPRRRPSLHQPHKPSSPLISASDTLPSSLPNNPDRNWSQRRDEKQPQTTLPFPPPLSPSRPNFSLHEESATAPIQNRPARSGSDAGADKDIANKATEYLDGFQRQMRPSASSGRLRSEQSRDYQKKAYDEDEPAWGSASSLTTSTNGRSATEDHDRPSALRIQRPQNSPRFQNSSPYSTRPPPVPSQDHNRSQLPRGGSRAPISNVFVTWKPEEGRKPSSSSSGSSIGPSYRSLRSVPKSIDSLRMVSANGSSFPARPAYPSSRPSGGQISYAPKDMSSSSGLPKSFDSQSRPLRPLPVHGSYGSNSSDNPGSSLSQYPRNNASYSSNSLMSPSQEPYPRPLSASGGDTVSSPTRAPGSTRSPYGLESGESSSPRTVSPHRPYHHAPYMNGPRPGPRHRPTNHSEYSDRSSDIQSGPESNTTPPRTPISPVSPRSAGLGGKPSFMASSPPPSPGTHIPSTLSNSREAPDLTLRHEDGFIKLVDQDGTFVPTRPPPPPPASKATKTPSPPPVPPKPYSPPYGDWGDDDDDDSDSGGGTWFVPPSRPELKVQIESAPSESGTSKAQNGTSSTYRPNGPSANASSSTRQPTSNTGASREIVDDNETDTGSWALRPLPENIYDHLEKFFPKTDLDKPVIEATSGDTSPVAAETSTVAHLPPPIVESSSISSADERSRIKAKKSIRIVAQEHKKKIDRTSKMEVNSVASSNPGLNANNMLRKRNTKLWGSKVEEVTTAGRGALAASSNAPPESPSGGPTTFKWVRGELIGKGTYGRVYLALNATTGEMIAVKQVELPSTASDKNDSRQHTVVQALKMESETLRDLDHPNIVQYLGFEETPSNLSIFLEYVPGGSVGSWIQRHGKFHDCVTRSFTAQILSGLEYLHSKGILHRDLKADNILVEMSGVCKISDFGISKRTEDLHGGAFTAMQGTVFWMAPEVINTQKKGYNFKIDIWSVGCVVLEMWAGSRPWMGEEMIAVMFKLYQSKLPPPVPEDVHLSEEADDFRRKCFAINPEERPSAAELRKHPYLILPPDWTFTGFT</sequence>
<feature type="compositionally biased region" description="Polar residues" evidence="7">
    <location>
        <begin position="335"/>
        <end position="347"/>
    </location>
</feature>
<feature type="compositionally biased region" description="Polar residues" evidence="7">
    <location>
        <begin position="515"/>
        <end position="533"/>
    </location>
</feature>
<comment type="similarity">
    <text evidence="1">Belongs to the protein kinase superfamily. STE Ser/Thr protein kinase family. MAP kinase kinase kinase subfamily.</text>
</comment>
<dbReference type="Pfam" id="PF00069">
    <property type="entry name" value="Pkinase"/>
    <property type="match status" value="1"/>
</dbReference>
<proteinExistence type="inferred from homology"/>
<dbReference type="OrthoDB" id="266718at2759"/>
<dbReference type="InterPro" id="IPR011009">
    <property type="entry name" value="Kinase-like_dom_sf"/>
</dbReference>
<evidence type="ECO:0000256" key="1">
    <source>
        <dbReference type="ARBA" id="ARBA00006529"/>
    </source>
</evidence>
<dbReference type="PROSITE" id="PS00108">
    <property type="entry name" value="PROTEIN_KINASE_ST"/>
    <property type="match status" value="1"/>
</dbReference>
<gene>
    <name evidence="9" type="ORF">CVT24_000461</name>
</gene>
<dbReference type="InParanoid" id="A0A409VE00"/>
<dbReference type="FunFam" id="1.10.510.10:FF:000182">
    <property type="entry name" value="MAP kinase kinase kinase mkh1"/>
    <property type="match status" value="1"/>
</dbReference>
<dbReference type="SMART" id="SM00220">
    <property type="entry name" value="S_TKc"/>
    <property type="match status" value="1"/>
</dbReference>
<feature type="compositionally biased region" description="Polar residues" evidence="7">
    <location>
        <begin position="751"/>
        <end position="791"/>
    </location>
</feature>
<feature type="compositionally biased region" description="Polar residues" evidence="7">
    <location>
        <begin position="215"/>
        <end position="234"/>
    </location>
</feature>
<evidence type="ECO:0000256" key="6">
    <source>
        <dbReference type="PROSITE-ProRule" id="PRU10141"/>
    </source>
</evidence>
<dbReference type="Gene3D" id="1.10.510.10">
    <property type="entry name" value="Transferase(Phosphotransferase) domain 1"/>
    <property type="match status" value="1"/>
</dbReference>
<comment type="caution">
    <text evidence="9">The sequence shown here is derived from an EMBL/GenBank/DDBJ whole genome shotgun (WGS) entry which is preliminary data.</text>
</comment>
<dbReference type="FunFam" id="3.30.200.20:FF:000387">
    <property type="entry name" value="Serine/threonine-protein kinase STE11"/>
    <property type="match status" value="1"/>
</dbReference>
<dbReference type="InterPro" id="IPR017441">
    <property type="entry name" value="Protein_kinase_ATP_BS"/>
</dbReference>
<dbReference type="Proteomes" id="UP000284842">
    <property type="component" value="Unassembled WGS sequence"/>
</dbReference>
<evidence type="ECO:0000256" key="5">
    <source>
        <dbReference type="ARBA" id="ARBA00022840"/>
    </source>
</evidence>
<keyword evidence="5 6" id="KW-0067">ATP-binding</keyword>
<keyword evidence="2" id="KW-0808">Transferase</keyword>
<evidence type="ECO:0000256" key="4">
    <source>
        <dbReference type="ARBA" id="ARBA00022777"/>
    </source>
</evidence>
<evidence type="ECO:0000256" key="3">
    <source>
        <dbReference type="ARBA" id="ARBA00022741"/>
    </source>
</evidence>
<dbReference type="InterPro" id="IPR000719">
    <property type="entry name" value="Prot_kinase_dom"/>
</dbReference>
<evidence type="ECO:0000259" key="8">
    <source>
        <dbReference type="PROSITE" id="PS50011"/>
    </source>
</evidence>
<protein>
    <recommendedName>
        <fullName evidence="8">Protein kinase domain-containing protein</fullName>
    </recommendedName>
</protein>
<evidence type="ECO:0000256" key="2">
    <source>
        <dbReference type="ARBA" id="ARBA00022679"/>
    </source>
</evidence>
<dbReference type="PROSITE" id="PS00107">
    <property type="entry name" value="PROTEIN_KINASE_ATP"/>
    <property type="match status" value="1"/>
</dbReference>
<feature type="compositionally biased region" description="Polar residues" evidence="7">
    <location>
        <begin position="362"/>
        <end position="376"/>
    </location>
</feature>
<feature type="compositionally biased region" description="Pro residues" evidence="7">
    <location>
        <begin position="704"/>
        <end position="716"/>
    </location>
</feature>
<dbReference type="EMBL" id="NHTK01006137">
    <property type="protein sequence ID" value="PPQ62767.1"/>
    <property type="molecule type" value="Genomic_DNA"/>
</dbReference>
<dbReference type="InterPro" id="IPR050538">
    <property type="entry name" value="MAP_kinase_kinase_kinase"/>
</dbReference>
<keyword evidence="10" id="KW-1185">Reference proteome</keyword>
<feature type="compositionally biased region" description="Low complexity" evidence="7">
    <location>
        <begin position="450"/>
        <end position="464"/>
    </location>
</feature>
<evidence type="ECO:0000313" key="10">
    <source>
        <dbReference type="Proteomes" id="UP000284842"/>
    </source>
</evidence>
<feature type="region of interest" description="Disordered" evidence="7">
    <location>
        <begin position="174"/>
        <end position="808"/>
    </location>
</feature>
<reference evidence="9 10" key="1">
    <citation type="journal article" date="2018" name="Evol. Lett.">
        <title>Horizontal gene cluster transfer increased hallucinogenic mushroom diversity.</title>
        <authorList>
            <person name="Reynolds H.T."/>
            <person name="Vijayakumar V."/>
            <person name="Gluck-Thaler E."/>
            <person name="Korotkin H.B."/>
            <person name="Matheny P.B."/>
            <person name="Slot J.C."/>
        </authorList>
    </citation>
    <scope>NUCLEOTIDE SEQUENCE [LARGE SCALE GENOMIC DNA]</scope>
    <source>
        <strain evidence="9 10">2629</strain>
    </source>
</reference>
<dbReference type="PROSITE" id="PS50011">
    <property type="entry name" value="PROTEIN_KINASE_DOM"/>
    <property type="match status" value="1"/>
</dbReference>
<evidence type="ECO:0000313" key="9">
    <source>
        <dbReference type="EMBL" id="PPQ62767.1"/>
    </source>
</evidence>
<feature type="compositionally biased region" description="Acidic residues" evidence="7">
    <location>
        <begin position="721"/>
        <end position="730"/>
    </location>
</feature>
<feature type="region of interest" description="Disordered" evidence="7">
    <location>
        <begin position="134"/>
        <end position="153"/>
    </location>
</feature>
<dbReference type="GO" id="GO:0005524">
    <property type="term" value="F:ATP binding"/>
    <property type="evidence" value="ECO:0007669"/>
    <property type="project" value="UniProtKB-UniRule"/>
</dbReference>
<dbReference type="PANTHER" id="PTHR48016">
    <property type="entry name" value="MAP KINASE KINASE KINASE SSK2-RELATED-RELATED"/>
    <property type="match status" value="1"/>
</dbReference>
<dbReference type="GO" id="GO:0004709">
    <property type="term" value="F:MAP kinase kinase kinase activity"/>
    <property type="evidence" value="ECO:0007669"/>
    <property type="project" value="UniProtKB-ARBA"/>
</dbReference>
<feature type="compositionally biased region" description="Basic and acidic residues" evidence="7">
    <location>
        <begin position="664"/>
        <end position="676"/>
    </location>
</feature>
<feature type="compositionally biased region" description="Polar residues" evidence="7">
    <location>
        <begin position="475"/>
        <end position="490"/>
    </location>
</feature>
<keyword evidence="3 6" id="KW-0547">Nucleotide-binding</keyword>
<evidence type="ECO:0000256" key="7">
    <source>
        <dbReference type="SAM" id="MobiDB-lite"/>
    </source>
</evidence>
<dbReference type="PANTHER" id="PTHR48016:SF48">
    <property type="entry name" value="SERINE_THREONINE-PROTEIN KINASE BCK1_SLK1_SSP31"/>
    <property type="match status" value="1"/>
</dbReference>
<feature type="binding site" evidence="6">
    <location>
        <position position="985"/>
    </location>
    <ligand>
        <name>ATP</name>
        <dbReference type="ChEBI" id="CHEBI:30616"/>
    </ligand>
</feature>
<feature type="compositionally biased region" description="Low complexity" evidence="7">
    <location>
        <begin position="935"/>
        <end position="951"/>
    </location>
</feature>
<feature type="domain" description="Protein kinase" evidence="8">
    <location>
        <begin position="956"/>
        <end position="1222"/>
    </location>
</feature>
<keyword evidence="4" id="KW-0418">Kinase</keyword>
<name>A0A409VE00_9AGAR</name>
<feature type="compositionally biased region" description="Polar residues" evidence="7">
    <location>
        <begin position="610"/>
        <end position="621"/>
    </location>
</feature>
<dbReference type="SUPFAM" id="SSF56112">
    <property type="entry name" value="Protein kinase-like (PK-like)"/>
    <property type="match status" value="1"/>
</dbReference>
<feature type="compositionally biased region" description="Low complexity" evidence="7">
    <location>
        <begin position="499"/>
        <end position="514"/>
    </location>
</feature>
<dbReference type="InterPro" id="IPR008271">
    <property type="entry name" value="Ser/Thr_kinase_AS"/>
</dbReference>
<feature type="compositionally biased region" description="Low complexity" evidence="7">
    <location>
        <begin position="416"/>
        <end position="428"/>
    </location>
</feature>
<organism evidence="9 10">
    <name type="scientific">Panaeolus cyanescens</name>
    <dbReference type="NCBI Taxonomy" id="181874"/>
    <lineage>
        <taxon>Eukaryota</taxon>
        <taxon>Fungi</taxon>
        <taxon>Dikarya</taxon>
        <taxon>Basidiomycota</taxon>
        <taxon>Agaricomycotina</taxon>
        <taxon>Agaricomycetes</taxon>
        <taxon>Agaricomycetidae</taxon>
        <taxon>Agaricales</taxon>
        <taxon>Agaricineae</taxon>
        <taxon>Galeropsidaceae</taxon>
        <taxon>Panaeolus</taxon>
    </lineage>
</organism>
<feature type="compositionally biased region" description="Basic and acidic residues" evidence="7">
    <location>
        <begin position="313"/>
        <end position="326"/>
    </location>
</feature>
<accession>A0A409VE00</accession>